<keyword evidence="2" id="KW-1185">Reference proteome</keyword>
<evidence type="ECO:0000313" key="2">
    <source>
        <dbReference type="Proteomes" id="UP000800036"/>
    </source>
</evidence>
<organism evidence="1 2">
    <name type="scientific">Bimuria novae-zelandiae CBS 107.79</name>
    <dbReference type="NCBI Taxonomy" id="1447943"/>
    <lineage>
        <taxon>Eukaryota</taxon>
        <taxon>Fungi</taxon>
        <taxon>Dikarya</taxon>
        <taxon>Ascomycota</taxon>
        <taxon>Pezizomycotina</taxon>
        <taxon>Dothideomycetes</taxon>
        <taxon>Pleosporomycetidae</taxon>
        <taxon>Pleosporales</taxon>
        <taxon>Massarineae</taxon>
        <taxon>Didymosphaeriaceae</taxon>
        <taxon>Bimuria</taxon>
    </lineage>
</organism>
<dbReference type="Proteomes" id="UP000800036">
    <property type="component" value="Unassembled WGS sequence"/>
</dbReference>
<reference evidence="1" key="1">
    <citation type="journal article" date="2020" name="Stud. Mycol.">
        <title>101 Dothideomycetes genomes: a test case for predicting lifestyles and emergence of pathogens.</title>
        <authorList>
            <person name="Haridas S."/>
            <person name="Albert R."/>
            <person name="Binder M."/>
            <person name="Bloem J."/>
            <person name="Labutti K."/>
            <person name="Salamov A."/>
            <person name="Andreopoulos B."/>
            <person name="Baker S."/>
            <person name="Barry K."/>
            <person name="Bills G."/>
            <person name="Bluhm B."/>
            <person name="Cannon C."/>
            <person name="Castanera R."/>
            <person name="Culley D."/>
            <person name="Daum C."/>
            <person name="Ezra D."/>
            <person name="Gonzalez J."/>
            <person name="Henrissat B."/>
            <person name="Kuo A."/>
            <person name="Liang C."/>
            <person name="Lipzen A."/>
            <person name="Lutzoni F."/>
            <person name="Magnuson J."/>
            <person name="Mondo S."/>
            <person name="Nolan M."/>
            <person name="Ohm R."/>
            <person name="Pangilinan J."/>
            <person name="Park H.-J."/>
            <person name="Ramirez L."/>
            <person name="Alfaro M."/>
            <person name="Sun H."/>
            <person name="Tritt A."/>
            <person name="Yoshinaga Y."/>
            <person name="Zwiers L.-H."/>
            <person name="Turgeon B."/>
            <person name="Goodwin S."/>
            <person name="Spatafora J."/>
            <person name="Crous P."/>
            <person name="Grigoriev I."/>
        </authorList>
    </citation>
    <scope>NUCLEOTIDE SEQUENCE</scope>
    <source>
        <strain evidence="1">CBS 107.79</strain>
    </source>
</reference>
<gene>
    <name evidence="1" type="ORF">BU23DRAFT_67280</name>
</gene>
<proteinExistence type="predicted"/>
<dbReference type="EMBL" id="ML976669">
    <property type="protein sequence ID" value="KAF1975766.1"/>
    <property type="molecule type" value="Genomic_DNA"/>
</dbReference>
<accession>A0A6A5VL84</accession>
<name>A0A6A5VL84_9PLEO</name>
<protein>
    <submittedName>
        <fullName evidence="1">Uncharacterized protein</fullName>
    </submittedName>
</protein>
<dbReference type="AlphaFoldDB" id="A0A6A5VL84"/>
<sequence>MACVMVMCLCRTQISTFITTWCPYLSSAARLSPLHSLQLNSLAQNSARSAYVSRQRSNMTPRSPMASVHLSRCTRGQTPLMGSTERPTRYQM</sequence>
<evidence type="ECO:0000313" key="1">
    <source>
        <dbReference type="EMBL" id="KAF1975766.1"/>
    </source>
</evidence>